<dbReference type="SUPFAM" id="SSF52540">
    <property type="entry name" value="P-loop containing nucleoside triphosphate hydrolases"/>
    <property type="match status" value="1"/>
</dbReference>
<dbReference type="InterPro" id="IPR039430">
    <property type="entry name" value="Thymidylate_kin-like_dom"/>
</dbReference>
<comment type="similarity">
    <text evidence="1">Belongs to the thymidylate kinase family.</text>
</comment>
<feature type="region of interest" description="Disordered" evidence="9">
    <location>
        <begin position="139"/>
        <end position="168"/>
    </location>
</feature>
<comment type="caution">
    <text evidence="11">The sequence shown here is derived from an EMBL/GenBank/DDBJ whole genome shotgun (WGS) entry which is preliminary data.</text>
</comment>
<dbReference type="EC" id="2.7.4.9" evidence="2"/>
<evidence type="ECO:0000256" key="6">
    <source>
        <dbReference type="ARBA" id="ARBA00022741"/>
    </source>
</evidence>
<dbReference type="STRING" id="29321.AAV33_01490"/>
<keyword evidence="8" id="KW-0067">ATP-binding</keyword>
<feature type="domain" description="Thymidylate kinase-like" evidence="10">
    <location>
        <begin position="5"/>
        <end position="187"/>
    </location>
</feature>
<dbReference type="EMBL" id="CAJZ01000128">
    <property type="protein sequence ID" value="CCI83675.1"/>
    <property type="molecule type" value="Genomic_DNA"/>
</dbReference>
<evidence type="ECO:0000313" key="11">
    <source>
        <dbReference type="EMBL" id="CCI83675.1"/>
    </source>
</evidence>
<dbReference type="Gene3D" id="3.40.50.300">
    <property type="entry name" value="P-loop containing nucleotide triphosphate hydrolases"/>
    <property type="match status" value="1"/>
</dbReference>
<reference evidence="11 14" key="1">
    <citation type="journal article" date="2012" name="J. Bacteriol.">
        <title>Draft Genome Sequence of Turicella otitidis ATCC 51513, Isolated from Middle Ear Fluid from a Child with Otitis Media.</title>
        <authorList>
            <person name="Brinkrolf K."/>
            <person name="Schneider J."/>
            <person name="Knecht M."/>
            <person name="Ruckert C."/>
            <person name="Tauch A."/>
        </authorList>
    </citation>
    <scope>NUCLEOTIDE SEQUENCE [LARGE SCALE GENOMIC DNA]</scope>
    <source>
        <strain evidence="11 14">ATCC 51513</strain>
    </source>
</reference>
<evidence type="ECO:0000256" key="9">
    <source>
        <dbReference type="SAM" id="MobiDB-lite"/>
    </source>
</evidence>
<dbReference type="OrthoDB" id="9774907at2"/>
<reference evidence="12 13" key="2">
    <citation type="submission" date="2012-08" db="EMBL/GenBank/DDBJ databases">
        <title>The Genome Sequence of Turicella otitidis ATCC 51513.</title>
        <authorList>
            <consortium name="The Broad Institute Genome Sequencing Platform"/>
            <person name="Earl A."/>
            <person name="Ward D."/>
            <person name="Feldgarden M."/>
            <person name="Gevers D."/>
            <person name="Huys G."/>
            <person name="Walker B."/>
            <person name="Young S.K."/>
            <person name="Zeng Q."/>
            <person name="Gargeya S."/>
            <person name="Fitzgerald M."/>
            <person name="Haas B."/>
            <person name="Abouelleil A."/>
            <person name="Alvarado L."/>
            <person name="Arachchi H.M."/>
            <person name="Berlin A.M."/>
            <person name="Chapman S.B."/>
            <person name="Goldberg J."/>
            <person name="Griggs A."/>
            <person name="Gujja S."/>
            <person name="Hansen M."/>
            <person name="Howarth C."/>
            <person name="Imamovic A."/>
            <person name="Larimer J."/>
            <person name="McCowen C."/>
            <person name="Montmayeur A."/>
            <person name="Murphy C."/>
            <person name="Neiman D."/>
            <person name="Pearson M."/>
            <person name="Priest M."/>
            <person name="Roberts A."/>
            <person name="Saif S."/>
            <person name="Shea T."/>
            <person name="Sisk P."/>
            <person name="Sykes S."/>
            <person name="Wortman J."/>
            <person name="Nusbaum C."/>
            <person name="Birren B."/>
        </authorList>
    </citation>
    <scope>NUCLEOTIDE SEQUENCE [LARGE SCALE GENOMIC DNA]</scope>
    <source>
        <strain evidence="12 13">ATCC 51513</strain>
    </source>
</reference>
<evidence type="ECO:0000256" key="3">
    <source>
        <dbReference type="ARBA" id="ARBA00017144"/>
    </source>
</evidence>
<dbReference type="GO" id="GO:0006235">
    <property type="term" value="P:dTTP biosynthetic process"/>
    <property type="evidence" value="ECO:0007669"/>
    <property type="project" value="TreeGrafter"/>
</dbReference>
<dbReference type="GO" id="GO:0004798">
    <property type="term" value="F:dTMP kinase activity"/>
    <property type="evidence" value="ECO:0007669"/>
    <property type="project" value="UniProtKB-EC"/>
</dbReference>
<name>I7KJL0_9CORY</name>
<dbReference type="InterPro" id="IPR018095">
    <property type="entry name" value="Thymidylate_kin_CS"/>
</dbReference>
<sequence>MLVAIEGIDGAGKNTLAAALSRELPGAGRLAFPRYGESVHADLARRALDGHVPELAASPWAMATLFALDRAGAKDELERAAAPGGPLLILDRYVASNAAYTAARLERDPGEVADAVGRLEYGELGLPKPTLQVLLPTDVDEADRRARGRERSDPGRSRDAYERDGGLQRRTAAAYAELAERGFGGEWLVASSPAALAERIRRA</sequence>
<keyword evidence="4 11" id="KW-0808">Transferase</keyword>
<evidence type="ECO:0000256" key="5">
    <source>
        <dbReference type="ARBA" id="ARBA00022727"/>
    </source>
</evidence>
<evidence type="ECO:0000256" key="7">
    <source>
        <dbReference type="ARBA" id="ARBA00022777"/>
    </source>
</evidence>
<feature type="compositionally biased region" description="Basic and acidic residues" evidence="9">
    <location>
        <begin position="142"/>
        <end position="167"/>
    </location>
</feature>
<evidence type="ECO:0000256" key="1">
    <source>
        <dbReference type="ARBA" id="ARBA00009776"/>
    </source>
</evidence>
<keyword evidence="7 11" id="KW-0418">Kinase</keyword>
<dbReference type="HOGENOM" id="CLU_049131_1_0_11"/>
<dbReference type="eggNOG" id="COG0125">
    <property type="taxonomic scope" value="Bacteria"/>
</dbReference>
<dbReference type="GO" id="GO:0005829">
    <property type="term" value="C:cytosol"/>
    <property type="evidence" value="ECO:0007669"/>
    <property type="project" value="TreeGrafter"/>
</dbReference>
<dbReference type="GO" id="GO:0006227">
    <property type="term" value="P:dUDP biosynthetic process"/>
    <property type="evidence" value="ECO:0007669"/>
    <property type="project" value="TreeGrafter"/>
</dbReference>
<keyword evidence="6" id="KW-0547">Nucleotide-binding</keyword>
<evidence type="ECO:0000256" key="2">
    <source>
        <dbReference type="ARBA" id="ARBA00012980"/>
    </source>
</evidence>
<dbReference type="Proteomes" id="UP000006078">
    <property type="component" value="Unassembled WGS sequence"/>
</dbReference>
<evidence type="ECO:0000313" key="13">
    <source>
        <dbReference type="Proteomes" id="UP000006078"/>
    </source>
</evidence>
<evidence type="ECO:0000313" key="12">
    <source>
        <dbReference type="EMBL" id="EJZ81937.1"/>
    </source>
</evidence>
<dbReference type="Proteomes" id="UP000011016">
    <property type="component" value="Unassembled WGS sequence"/>
</dbReference>
<dbReference type="NCBIfam" id="NF005923">
    <property type="entry name" value="PRK07933.1"/>
    <property type="match status" value="1"/>
</dbReference>
<keyword evidence="5" id="KW-0545">Nucleotide biosynthesis</keyword>
<accession>I7KJL0</accession>
<dbReference type="Pfam" id="PF02223">
    <property type="entry name" value="Thymidylate_kin"/>
    <property type="match status" value="1"/>
</dbReference>
<dbReference type="GO" id="GO:0005524">
    <property type="term" value="F:ATP binding"/>
    <property type="evidence" value="ECO:0007669"/>
    <property type="project" value="UniProtKB-KW"/>
</dbReference>
<dbReference type="EMBL" id="AHAE01000050">
    <property type="protein sequence ID" value="EJZ81937.1"/>
    <property type="molecule type" value="Genomic_DNA"/>
</dbReference>
<evidence type="ECO:0000256" key="4">
    <source>
        <dbReference type="ARBA" id="ARBA00022679"/>
    </source>
</evidence>
<organism evidence="11 14">
    <name type="scientific">Corynebacterium otitidis ATCC 51513</name>
    <dbReference type="NCBI Taxonomy" id="883169"/>
    <lineage>
        <taxon>Bacteria</taxon>
        <taxon>Bacillati</taxon>
        <taxon>Actinomycetota</taxon>
        <taxon>Actinomycetes</taxon>
        <taxon>Mycobacteriales</taxon>
        <taxon>Corynebacteriaceae</taxon>
        <taxon>Corynebacterium</taxon>
    </lineage>
</organism>
<proteinExistence type="inferred from homology"/>
<evidence type="ECO:0000256" key="8">
    <source>
        <dbReference type="ARBA" id="ARBA00022840"/>
    </source>
</evidence>
<gene>
    <name evidence="11" type="primary">tmk</name>
    <name evidence="11" type="ORF">BN46_0947</name>
    <name evidence="12" type="ORF">HMPREF9719_01144</name>
</gene>
<dbReference type="CDD" id="cd01672">
    <property type="entry name" value="TMPK"/>
    <property type="match status" value="1"/>
</dbReference>
<keyword evidence="13" id="KW-1185">Reference proteome</keyword>
<evidence type="ECO:0000313" key="14">
    <source>
        <dbReference type="Proteomes" id="UP000011016"/>
    </source>
</evidence>
<evidence type="ECO:0000259" key="10">
    <source>
        <dbReference type="Pfam" id="PF02223"/>
    </source>
</evidence>
<dbReference type="InterPro" id="IPR027417">
    <property type="entry name" value="P-loop_NTPase"/>
</dbReference>
<dbReference type="PROSITE" id="PS01331">
    <property type="entry name" value="THYMIDYLATE_KINASE"/>
    <property type="match status" value="1"/>
</dbReference>
<dbReference type="PANTHER" id="PTHR10344">
    <property type="entry name" value="THYMIDYLATE KINASE"/>
    <property type="match status" value="1"/>
</dbReference>
<dbReference type="PATRIC" id="fig|883169.3.peg.1105"/>
<protein>
    <recommendedName>
        <fullName evidence="3">Thymidylate kinase</fullName>
        <ecNumber evidence="2">2.7.4.9</ecNumber>
    </recommendedName>
</protein>
<dbReference type="RefSeq" id="WP_004601034.1">
    <property type="nucleotide sequence ID" value="NZ_HF541867.1"/>
</dbReference>
<dbReference type="AlphaFoldDB" id="I7KJL0"/>
<dbReference type="GO" id="GO:0006233">
    <property type="term" value="P:dTDP biosynthetic process"/>
    <property type="evidence" value="ECO:0007669"/>
    <property type="project" value="InterPro"/>
</dbReference>
<dbReference type="PANTHER" id="PTHR10344:SF4">
    <property type="entry name" value="UMP-CMP KINASE 2, MITOCHONDRIAL"/>
    <property type="match status" value="1"/>
</dbReference>